<proteinExistence type="inferred from homology"/>
<keyword evidence="2" id="KW-0560">Oxidoreductase</keyword>
<dbReference type="Pfam" id="PF02615">
    <property type="entry name" value="Ldh_2"/>
    <property type="match status" value="1"/>
</dbReference>
<comment type="similarity">
    <text evidence="1">Belongs to the LDH2/MDH2 oxidoreductase family.</text>
</comment>
<protein>
    <recommendedName>
        <fullName evidence="4">Ldh family oxidoreductase</fullName>
    </recommendedName>
</protein>
<sequence>VNRPPENGHRVDSDQLETFSTACFKAAGLRPDHAVLISGLLTLSDLRGVRSHGNQAMPRYCRSLQTGQTNPDPELRVLKETETSILVTGDGGLGYAPMMQATEAAIDKARERGVAVGATCHHGHYGSAGHYVRRAMEAGCTAFSVQGSHPSHFGEGGGNPGKQAAYWGNPPICFGLPGASEPPLILDAATCILADYQRGPEFDALQSLIPAAFFKSMGYTGIATALGGCFVGQNNEAARSVSERWPRAKTGGVIIVMSLGLFTDPAEVYSGVDDLVRGVRQEMDPLPGYDEATTPGTIEDRNEHAYRRDGIPIAADDLQKLEEAGHHLGVTVPWH</sequence>
<dbReference type="Gene3D" id="3.30.1370.60">
    <property type="entry name" value="Hypothetical oxidoreductase yiak, domain 2"/>
    <property type="match status" value="2"/>
</dbReference>
<evidence type="ECO:0000313" key="3">
    <source>
        <dbReference type="EMBL" id="SVC12087.1"/>
    </source>
</evidence>
<reference evidence="3" key="1">
    <citation type="submission" date="2018-05" db="EMBL/GenBank/DDBJ databases">
        <authorList>
            <person name="Lanie J.A."/>
            <person name="Ng W.-L."/>
            <person name="Kazmierczak K.M."/>
            <person name="Andrzejewski T.M."/>
            <person name="Davidsen T.M."/>
            <person name="Wayne K.J."/>
            <person name="Tettelin H."/>
            <person name="Glass J.I."/>
            <person name="Rusch D."/>
            <person name="Podicherti R."/>
            <person name="Tsui H.-C.T."/>
            <person name="Winkler M.E."/>
        </authorList>
    </citation>
    <scope>NUCLEOTIDE SEQUENCE</scope>
</reference>
<dbReference type="InterPro" id="IPR043143">
    <property type="entry name" value="Mal/L-sulf/L-lact_DH-like_NADP"/>
</dbReference>
<accession>A0A382JLW9</accession>
<evidence type="ECO:0008006" key="4">
    <source>
        <dbReference type="Google" id="ProtNLM"/>
    </source>
</evidence>
<dbReference type="InterPro" id="IPR036111">
    <property type="entry name" value="Mal/L-sulfo/L-lacto_DH-like_sf"/>
</dbReference>
<dbReference type="SUPFAM" id="SSF89733">
    <property type="entry name" value="L-sulfolactate dehydrogenase-like"/>
    <property type="match status" value="1"/>
</dbReference>
<dbReference type="InterPro" id="IPR043144">
    <property type="entry name" value="Mal/L-sulf/L-lact_DH-like_ah"/>
</dbReference>
<dbReference type="EMBL" id="UINC01074668">
    <property type="protein sequence ID" value="SVC12087.1"/>
    <property type="molecule type" value="Genomic_DNA"/>
</dbReference>
<name>A0A382JLW9_9ZZZZ</name>
<evidence type="ECO:0000256" key="2">
    <source>
        <dbReference type="ARBA" id="ARBA00023002"/>
    </source>
</evidence>
<gene>
    <name evidence="3" type="ORF">METZ01_LOCUS264941</name>
</gene>
<dbReference type="GO" id="GO:0016491">
    <property type="term" value="F:oxidoreductase activity"/>
    <property type="evidence" value="ECO:0007669"/>
    <property type="project" value="UniProtKB-KW"/>
</dbReference>
<dbReference type="Gene3D" id="1.10.1530.10">
    <property type="match status" value="2"/>
</dbReference>
<dbReference type="PANTHER" id="PTHR11091:SF0">
    <property type="entry name" value="MALATE DEHYDROGENASE"/>
    <property type="match status" value="1"/>
</dbReference>
<feature type="non-terminal residue" evidence="3">
    <location>
        <position position="1"/>
    </location>
</feature>
<organism evidence="3">
    <name type="scientific">marine metagenome</name>
    <dbReference type="NCBI Taxonomy" id="408172"/>
    <lineage>
        <taxon>unclassified sequences</taxon>
        <taxon>metagenomes</taxon>
        <taxon>ecological metagenomes</taxon>
    </lineage>
</organism>
<dbReference type="AlphaFoldDB" id="A0A382JLW9"/>
<dbReference type="InterPro" id="IPR003767">
    <property type="entry name" value="Malate/L-lactate_DH-like"/>
</dbReference>
<dbReference type="PANTHER" id="PTHR11091">
    <property type="entry name" value="OXIDOREDUCTASE-RELATED"/>
    <property type="match status" value="1"/>
</dbReference>
<evidence type="ECO:0000256" key="1">
    <source>
        <dbReference type="ARBA" id="ARBA00006056"/>
    </source>
</evidence>